<dbReference type="EMBL" id="KC977571">
    <property type="protein sequence ID" value="AGO84951.1"/>
    <property type="molecule type" value="Genomic_DNA"/>
</dbReference>
<keyword evidence="4" id="KW-1185">Reference proteome</keyword>
<evidence type="ECO:0000313" key="4">
    <source>
        <dbReference type="Proteomes" id="UP000204584"/>
    </source>
</evidence>
<evidence type="ECO:0000256" key="1">
    <source>
        <dbReference type="SAM" id="MobiDB-lite"/>
    </source>
</evidence>
<feature type="region of interest" description="Disordered" evidence="1">
    <location>
        <begin position="69"/>
        <end position="91"/>
    </location>
</feature>
<reference evidence="3 4" key="1">
    <citation type="journal article" date="2013" name="Science">
        <title>Pandoraviruses: amoeba viruses with genomes up to 2.5 Mb reaching that of parasitic eukaryotes.</title>
        <authorList>
            <person name="Philippe N."/>
            <person name="Legendre M."/>
            <person name="Doutre G."/>
            <person name="Coute Y."/>
            <person name="Poirot O."/>
            <person name="Lescot M."/>
            <person name="Arslan D."/>
            <person name="Seltzer V."/>
            <person name="Bertaux L."/>
            <person name="Bruley C."/>
            <person name="Garin J."/>
            <person name="Claverie J.M."/>
            <person name="Abergel C."/>
        </authorList>
    </citation>
    <scope>NUCLEOTIDE SEQUENCE [LARGE SCALE GENOMIC DNA]</scope>
</reference>
<gene>
    <name evidence="3" type="ORF">psal_cds_877</name>
</gene>
<dbReference type="KEGG" id="vg:16606738"/>
<keyword evidence="2" id="KW-0472">Membrane</keyword>
<dbReference type="Proteomes" id="UP000204584">
    <property type="component" value="Segment"/>
</dbReference>
<feature type="transmembrane region" description="Helical" evidence="2">
    <location>
        <begin position="127"/>
        <end position="147"/>
    </location>
</feature>
<sequence>MTPSKRVLVSWAVAVGLCVIAAAAEAPPRSGCGARAYADSCVDACCAWCPAIAANASAISPVAYVRSSNNERNDGDSSAEDEHGHEDSIKANGSAAATAKGSCHERGHAPCGSDAIMRPASECYIELAVSVGSVFAVVAIAMAACYARRRWMRRRTARAKANRRPTKGDKARPSHQKTLSMVDIPHAQSVDGTLVYYASPYAVARDVEYAAVSVDDGSDHDGSEGAGGTGCSACWRAR</sequence>
<evidence type="ECO:0000313" key="3">
    <source>
        <dbReference type="EMBL" id="AGO84951.1"/>
    </source>
</evidence>
<dbReference type="RefSeq" id="YP_008438025.1">
    <property type="nucleotide sequence ID" value="NC_022098.1"/>
</dbReference>
<proteinExistence type="predicted"/>
<organism evidence="3 4">
    <name type="scientific">Pandoravirus salinus</name>
    <dbReference type="NCBI Taxonomy" id="1349410"/>
    <lineage>
        <taxon>Viruses</taxon>
        <taxon>Pandoravirus</taxon>
    </lineage>
</organism>
<feature type="region of interest" description="Disordered" evidence="1">
    <location>
        <begin position="217"/>
        <end position="238"/>
    </location>
</feature>
<feature type="compositionally biased region" description="Basic and acidic residues" evidence="1">
    <location>
        <begin position="69"/>
        <end position="89"/>
    </location>
</feature>
<evidence type="ECO:0000256" key="2">
    <source>
        <dbReference type="SAM" id="Phobius"/>
    </source>
</evidence>
<accession>S4VZL0</accession>
<name>S4VZL0_9VIRU</name>
<feature type="region of interest" description="Disordered" evidence="1">
    <location>
        <begin position="157"/>
        <end position="177"/>
    </location>
</feature>
<keyword evidence="2" id="KW-1133">Transmembrane helix</keyword>
<dbReference type="GeneID" id="16606738"/>
<keyword evidence="2" id="KW-0812">Transmembrane</keyword>
<protein>
    <submittedName>
        <fullName evidence="3">Uncharacterized protein</fullName>
    </submittedName>
</protein>